<dbReference type="PANTHER" id="PTHR34847:SF1">
    <property type="entry name" value="NODULATION PROTEIN U"/>
    <property type="match status" value="1"/>
</dbReference>
<dbReference type="SUPFAM" id="SSF53067">
    <property type="entry name" value="Actin-like ATPase domain"/>
    <property type="match status" value="1"/>
</dbReference>
<dbReference type="KEGG" id="vg:16045229"/>
<evidence type="ECO:0000259" key="2">
    <source>
        <dbReference type="Pfam" id="PF02543"/>
    </source>
</evidence>
<dbReference type="Gene3D" id="3.30.420.40">
    <property type="match status" value="1"/>
</dbReference>
<keyword evidence="4" id="KW-0808">Transferase</keyword>
<dbReference type="InterPro" id="IPR051338">
    <property type="entry name" value="NodU/CmcH_Carbamoyltrnsfr"/>
</dbReference>
<keyword evidence="5" id="KW-1185">Reference proteome</keyword>
<evidence type="ECO:0000313" key="5">
    <source>
        <dbReference type="Proteomes" id="UP000014318"/>
    </source>
</evidence>
<dbReference type="GeneID" id="16045229"/>
<dbReference type="InterPro" id="IPR038152">
    <property type="entry name" value="Carbam_trans_C_sf"/>
</dbReference>
<evidence type="ECO:0000259" key="3">
    <source>
        <dbReference type="Pfam" id="PF16861"/>
    </source>
</evidence>
<dbReference type="Gene3D" id="3.90.870.20">
    <property type="entry name" value="Carbamoyltransferase, C-terminal domain"/>
    <property type="match status" value="1"/>
</dbReference>
<reference evidence="4 5" key="1">
    <citation type="submission" date="2010-11" db="EMBL/GenBank/DDBJ databases">
        <title>The Genome Sequence of Synechococcus phage S-CAM8 0608BI06.</title>
        <authorList>
            <consortium name="The Broad Institute Genome Sequencing Platform"/>
            <person name="Henn M.R."/>
            <person name="Martiny J."/>
            <person name="Weihe C."/>
            <person name="Levin J."/>
            <person name="Malboeuf C."/>
            <person name="Casali M."/>
            <person name="Russ C."/>
            <person name="Lennon N."/>
            <person name="Chapman S.B."/>
            <person name="Erlich R."/>
            <person name="Young S.K."/>
            <person name="Yandava C."/>
            <person name="Zeng Q."/>
            <person name="Alvarado L."/>
            <person name="Anderson S."/>
            <person name="Berlin A."/>
            <person name="Chen Z."/>
            <person name="Freedman E."/>
            <person name="Gellesch M."/>
            <person name="Goldberg J."/>
            <person name="Green L."/>
            <person name="Griggs A."/>
            <person name="Gujja S."/>
            <person name="Heilman E.R."/>
            <person name="Heiman D."/>
            <person name="Hollinger A."/>
            <person name="Howarth C."/>
            <person name="Larson L."/>
            <person name="Mehta T."/>
            <person name="Pearson M."/>
            <person name="Roberts A."/>
            <person name="Ryan E."/>
            <person name="Saif S."/>
            <person name="Shea T."/>
            <person name="Shenoy N."/>
            <person name="Sisk P."/>
            <person name="Stolte C."/>
            <person name="Sykes S."/>
            <person name="White J."/>
            <person name="Haas B."/>
            <person name="Nusbaum C."/>
            <person name="Birren B."/>
        </authorList>
    </citation>
    <scope>NUCLEOTIDE SEQUENCE [LARGE SCALE GENOMIC DNA]</scope>
    <source>
        <strain evidence="4">S-CAM8 06008BI06</strain>
    </source>
</reference>
<proteinExistence type="inferred from homology"/>
<dbReference type="RefSeq" id="YP_008125569.1">
    <property type="nucleotide sequence ID" value="NC_021530.1"/>
</dbReference>
<gene>
    <name evidence="4" type="ORF">SXCG_00048</name>
</gene>
<dbReference type="Proteomes" id="UP000014318">
    <property type="component" value="Segment"/>
</dbReference>
<dbReference type="InterPro" id="IPR003696">
    <property type="entry name" value="Carbtransf_dom"/>
</dbReference>
<organism evidence="4 5">
    <name type="scientific">Synechococcus phage S-CAM8</name>
    <dbReference type="NCBI Taxonomy" id="754038"/>
    <lineage>
        <taxon>Viruses</taxon>
        <taxon>Duplodnaviria</taxon>
        <taxon>Heunggongvirae</taxon>
        <taxon>Uroviricota</taxon>
        <taxon>Caudoviricetes</taxon>
        <taxon>Pantevenvirales</taxon>
        <taxon>Kyanoviridae</taxon>
        <taxon>Neritesvirus</taxon>
        <taxon>Neritesvirus scam8</taxon>
    </lineage>
</organism>
<dbReference type="EMBL" id="HQ634178">
    <property type="protein sequence ID" value="AGN33876.1"/>
    <property type="molecule type" value="Genomic_DNA"/>
</dbReference>
<feature type="domain" description="Carbamoyltransferase C-terminal" evidence="3">
    <location>
        <begin position="366"/>
        <end position="529"/>
    </location>
</feature>
<dbReference type="Pfam" id="PF02543">
    <property type="entry name" value="Carbam_trans_N"/>
    <property type="match status" value="1"/>
</dbReference>
<protein>
    <submittedName>
        <fullName evidence="4">Carbamoyltransferase</fullName>
    </submittedName>
</protein>
<feature type="domain" description="Carbamoyltransferase" evidence="2">
    <location>
        <begin position="95"/>
        <end position="326"/>
    </location>
</feature>
<dbReference type="GO" id="GO:0016740">
    <property type="term" value="F:transferase activity"/>
    <property type="evidence" value="ECO:0007669"/>
    <property type="project" value="UniProtKB-KW"/>
</dbReference>
<evidence type="ECO:0000313" key="4">
    <source>
        <dbReference type="EMBL" id="AGN33876.1"/>
    </source>
</evidence>
<accession>R9TMT6</accession>
<dbReference type="CDD" id="cd24033">
    <property type="entry name" value="ASKHA_NBD_NodU_CmcH-like_N"/>
    <property type="match status" value="1"/>
</dbReference>
<comment type="similarity">
    <text evidence="1">Belongs to the NodU/CmcH family.</text>
</comment>
<dbReference type="OrthoDB" id="3239at10239"/>
<evidence type="ECO:0000256" key="1">
    <source>
        <dbReference type="ARBA" id="ARBA00006129"/>
    </source>
</evidence>
<sequence>MLNNMRNLGISRVHNSSTTLLENGEIVYHLENERLSSRKYDAFPFQCLTQLDTKNLDNICIAGVGKLTPADCFISDDAYSLYVKTKENKYDTTVHDLSLSHHGLHAAHAFYNSGFNEAICIVKDGMGSDVPLNGDMFQPGTFGRELTTTFTASYPAKFDVIDKHVAVPFEASHRFGDVFISNNLGEGMAFQKTSMAFGFHELDAGKVMGVASYGEELPISIYQNGLIDNELFYIGNDLHGTGVNYIFEDFQTKADFAFTLQKQTQEYVGQYILDMIEKTGCKNVCLSGGFFLNCVANYYYLSILPKDVNLYIEPVSSDAGTSIGAAKYVWHKQTNDTTKRPLQSLYLGPERTMCPQGKYVTDDDVADLLIDGKVVAIYQGRSEAGPRALGNRSILFDPRNPAAKDIINRIKKREEFRPFAGTVMAEYADEYFDMRGLKESPFMMYAVNVLSDKIPGITHVDNTCRIQTVTKEQNTHYYNLIKCFHKKTGVPILFNTSFNLAGECIVETPEDAIRVVNNSDIDYVYFAEFKVLYNGQ</sequence>
<dbReference type="PANTHER" id="PTHR34847">
    <property type="entry name" value="NODULATION PROTEIN U"/>
    <property type="match status" value="1"/>
</dbReference>
<name>R9TMT6_9CAUD</name>
<dbReference type="Pfam" id="PF16861">
    <property type="entry name" value="Carbam_trans_C"/>
    <property type="match status" value="1"/>
</dbReference>
<dbReference type="InterPro" id="IPR043129">
    <property type="entry name" value="ATPase_NBD"/>
</dbReference>
<dbReference type="InterPro" id="IPR031730">
    <property type="entry name" value="Carbam_trans_C"/>
</dbReference>